<dbReference type="EMBL" id="CP019471">
    <property type="protein sequence ID" value="UQC74234.1"/>
    <property type="molecule type" value="Genomic_DNA"/>
</dbReference>
<dbReference type="RefSeq" id="XP_049135885.1">
    <property type="nucleotide sequence ID" value="XM_049279928.1"/>
</dbReference>
<evidence type="ECO:0000313" key="3">
    <source>
        <dbReference type="Proteomes" id="UP000830671"/>
    </source>
</evidence>
<evidence type="ECO:0000256" key="1">
    <source>
        <dbReference type="SAM" id="MobiDB-lite"/>
    </source>
</evidence>
<dbReference type="GO" id="GO:0005730">
    <property type="term" value="C:nucleolus"/>
    <property type="evidence" value="ECO:0007669"/>
    <property type="project" value="TreeGrafter"/>
</dbReference>
<feature type="region of interest" description="Disordered" evidence="1">
    <location>
        <begin position="316"/>
        <end position="400"/>
    </location>
</feature>
<dbReference type="InterPro" id="IPR009548">
    <property type="entry name" value="Prkrip1"/>
</dbReference>
<accession>A0A9Q8SBM5</accession>
<dbReference type="Proteomes" id="UP000830671">
    <property type="component" value="Chromosome 1"/>
</dbReference>
<dbReference type="PANTHER" id="PTHR13507:SF0">
    <property type="entry name" value="PRKR-INTERACTING PROTEIN 1"/>
    <property type="match status" value="1"/>
</dbReference>
<feature type="region of interest" description="Disordered" evidence="1">
    <location>
        <begin position="438"/>
        <end position="586"/>
    </location>
</feature>
<sequence length="586" mass="63366">MASRKPQASRKSANLLPIHTLPCTFTRDNRIDLGWLFRPRPLAISCSTAGYIGRSQRPPLIGAPTYPPTSGEAVKPYYNPKMHLHPTDEEQTAYILLDVVVQLLFLQSSQPIFPSCDCDSLITSILTPDNQHHCNPIHTYVVHLHAPIRRVGQNRPFPALSFDIQSLFPTSSTQPCPHLATPVAPNHLASFPQPFQMANRQSHTSPQTCLTLTGSYQQAGQKQQTAAATPAHLLAAHNRPTSQALTTPPRANLFPLRLPYLTPRARASISRSLVTGEDCNANHPATYADGYHHMHLLPARPFCIAHRIAASKAQSPLIPQSYDSPPPISKAAQRNRPPPNPQDPVLNRRTDLPSTPRTPPAATAAAKMSGEGPESIPTSADPRSRRPTKKRALTPVSEHAKHLETLFSKPDQEIRLPSGPGAVAKRAVAAPPEIVTNVQGSSAGAGSGEFHVYKASRRREYDRLRAMDDEVRQEKENDEFERQKAERAAKDEERTRKNREKRDKKKQKGKKGPGGGGAAAGVAKGGAAAASSSSGGVAARAAAETSTNKEDEDAKDDKDGKSKGSETATTSSGAAQPPGIVIHDED</sequence>
<evidence type="ECO:0000313" key="2">
    <source>
        <dbReference type="EMBL" id="UQC74234.1"/>
    </source>
</evidence>
<organism evidence="2 3">
    <name type="scientific">Colletotrichum lupini</name>
    <dbReference type="NCBI Taxonomy" id="145971"/>
    <lineage>
        <taxon>Eukaryota</taxon>
        <taxon>Fungi</taxon>
        <taxon>Dikarya</taxon>
        <taxon>Ascomycota</taxon>
        <taxon>Pezizomycotina</taxon>
        <taxon>Sordariomycetes</taxon>
        <taxon>Hypocreomycetidae</taxon>
        <taxon>Glomerellales</taxon>
        <taxon>Glomerellaceae</taxon>
        <taxon>Colletotrichum</taxon>
        <taxon>Colletotrichum acutatum species complex</taxon>
    </lineage>
</organism>
<proteinExistence type="predicted"/>
<evidence type="ECO:0008006" key="4">
    <source>
        <dbReference type="Google" id="ProtNLM"/>
    </source>
</evidence>
<feature type="compositionally biased region" description="Low complexity" evidence="1">
    <location>
        <begin position="520"/>
        <end position="543"/>
    </location>
</feature>
<dbReference type="GO" id="GO:0003725">
    <property type="term" value="F:double-stranded RNA binding"/>
    <property type="evidence" value="ECO:0007669"/>
    <property type="project" value="InterPro"/>
</dbReference>
<dbReference type="KEGG" id="clup:CLUP02_00882"/>
<feature type="compositionally biased region" description="Basic residues" evidence="1">
    <location>
        <begin position="496"/>
        <end position="511"/>
    </location>
</feature>
<protein>
    <recommendedName>
        <fullName evidence="4">DUF1168-domain-containing protein</fullName>
    </recommendedName>
</protein>
<dbReference type="Pfam" id="PF06658">
    <property type="entry name" value="DUF1168"/>
    <property type="match status" value="1"/>
</dbReference>
<feature type="compositionally biased region" description="Basic and acidic residues" evidence="1">
    <location>
        <begin position="555"/>
        <end position="564"/>
    </location>
</feature>
<dbReference type="AlphaFoldDB" id="A0A9Q8SBM5"/>
<name>A0A9Q8SBM5_9PEZI</name>
<dbReference type="GeneID" id="73334938"/>
<dbReference type="PANTHER" id="PTHR13507">
    <property type="entry name" value="PRKR-INTERACTING PROTEIN 1"/>
    <property type="match status" value="1"/>
</dbReference>
<feature type="compositionally biased region" description="Basic and acidic residues" evidence="1">
    <location>
        <begin position="458"/>
        <end position="495"/>
    </location>
</feature>
<dbReference type="GO" id="GO:0004860">
    <property type="term" value="F:protein kinase inhibitor activity"/>
    <property type="evidence" value="ECO:0007669"/>
    <property type="project" value="TreeGrafter"/>
</dbReference>
<dbReference type="GO" id="GO:0019901">
    <property type="term" value="F:protein kinase binding"/>
    <property type="evidence" value="ECO:0007669"/>
    <property type="project" value="TreeGrafter"/>
</dbReference>
<gene>
    <name evidence="2" type="ORF">CLUP02_00882</name>
</gene>
<keyword evidence="3" id="KW-1185">Reference proteome</keyword>
<reference evidence="2" key="1">
    <citation type="journal article" date="2021" name="Mol. Plant Microbe Interact.">
        <title>Complete Genome Sequence of the Plant-Pathogenic Fungus Colletotrichum lupini.</title>
        <authorList>
            <person name="Baroncelli R."/>
            <person name="Pensec F."/>
            <person name="Da Lio D."/>
            <person name="Boufleur T."/>
            <person name="Vicente I."/>
            <person name="Sarrocco S."/>
            <person name="Picot A."/>
            <person name="Baraldi E."/>
            <person name="Sukno S."/>
            <person name="Thon M."/>
            <person name="Le Floch G."/>
        </authorList>
    </citation>
    <scope>NUCLEOTIDE SEQUENCE</scope>
    <source>
        <strain evidence="2">IMI 504893</strain>
    </source>
</reference>